<gene>
    <name evidence="4" type="ORF">C1704_00480</name>
</gene>
<dbReference type="PANTHER" id="PTHR30055">
    <property type="entry name" value="HTH-TYPE TRANSCRIPTIONAL REGULATOR RUTR"/>
    <property type="match status" value="1"/>
</dbReference>
<feature type="DNA-binding region" description="H-T-H motif" evidence="2">
    <location>
        <begin position="45"/>
        <end position="64"/>
    </location>
</feature>
<comment type="caution">
    <text evidence="4">The sequence shown here is derived from an EMBL/GenBank/DDBJ whole genome shotgun (WGS) entry which is preliminary data.</text>
</comment>
<dbReference type="PROSITE" id="PS50977">
    <property type="entry name" value="HTH_TETR_2"/>
    <property type="match status" value="1"/>
</dbReference>
<reference evidence="4 5" key="1">
    <citation type="submission" date="2018-02" db="EMBL/GenBank/DDBJ databases">
        <title>Reclassifiation of [Polyangium] brachysporum DSM 7029 as Guopingzhaonella breviflexa gen. nov., sp. nov., a member of the family Comamonadaceae.</title>
        <authorList>
            <person name="Tang B."/>
        </authorList>
    </citation>
    <scope>NUCLEOTIDE SEQUENCE [LARGE SCALE GENOMIC DNA]</scope>
    <source>
        <strain evidence="4 5">BCRC 80649</strain>
    </source>
</reference>
<dbReference type="Gene3D" id="1.10.357.10">
    <property type="entry name" value="Tetracycline Repressor, domain 2"/>
    <property type="match status" value="1"/>
</dbReference>
<dbReference type="SUPFAM" id="SSF46689">
    <property type="entry name" value="Homeodomain-like"/>
    <property type="match status" value="1"/>
</dbReference>
<organism evidence="4 5">
    <name type="scientific">Caldimonas caldifontis</name>
    <dbReference type="NCBI Taxonomy" id="1452508"/>
    <lineage>
        <taxon>Bacteria</taxon>
        <taxon>Pseudomonadati</taxon>
        <taxon>Pseudomonadota</taxon>
        <taxon>Betaproteobacteria</taxon>
        <taxon>Burkholderiales</taxon>
        <taxon>Sphaerotilaceae</taxon>
        <taxon>Caldimonas</taxon>
    </lineage>
</organism>
<dbReference type="EMBL" id="PSNX01000001">
    <property type="protein sequence ID" value="PPE67992.1"/>
    <property type="molecule type" value="Genomic_DNA"/>
</dbReference>
<sequence length="217" mass="24837">MSTPSISPKAKPLKRPTQARARVTVQAIFDAFVRIWQRDGWERLTTRAVALEAGIAVGTLYDYFPSKQALQSGYVRHCIEQLIAVVQAQAVQASALPWDERLRRLVRLLCGVERDAQAWFHPDMLALEHEVAELKHQRRAHEELSALWQHVFDACTDLPCRPSAERVQALHLAVWGGRRYALLLRMDEVEMSRWAAEMENLCLCAVRSWQDDGTRLP</sequence>
<name>A0A2S5SZ70_9BURK</name>
<dbReference type="RefSeq" id="WP_104299909.1">
    <property type="nucleotide sequence ID" value="NZ_PSNX01000001.1"/>
</dbReference>
<protein>
    <submittedName>
        <fullName evidence="4">TetR/AcrR family transcriptional regulator</fullName>
    </submittedName>
</protein>
<keyword evidence="1 2" id="KW-0238">DNA-binding</keyword>
<evidence type="ECO:0000256" key="2">
    <source>
        <dbReference type="PROSITE-ProRule" id="PRU00335"/>
    </source>
</evidence>
<dbReference type="Pfam" id="PF00440">
    <property type="entry name" value="TetR_N"/>
    <property type="match status" value="1"/>
</dbReference>
<dbReference type="PANTHER" id="PTHR30055:SF201">
    <property type="entry name" value="TRANSCRIPTIONAL REGULATORY PROTEIN"/>
    <property type="match status" value="1"/>
</dbReference>
<feature type="domain" description="HTH tetR-type" evidence="3">
    <location>
        <begin position="22"/>
        <end position="82"/>
    </location>
</feature>
<dbReference type="GO" id="GO:0000976">
    <property type="term" value="F:transcription cis-regulatory region binding"/>
    <property type="evidence" value="ECO:0007669"/>
    <property type="project" value="TreeGrafter"/>
</dbReference>
<dbReference type="AlphaFoldDB" id="A0A2S5SZ70"/>
<evidence type="ECO:0000313" key="5">
    <source>
        <dbReference type="Proteomes" id="UP000238605"/>
    </source>
</evidence>
<keyword evidence="5" id="KW-1185">Reference proteome</keyword>
<dbReference type="Proteomes" id="UP000238605">
    <property type="component" value="Unassembled WGS sequence"/>
</dbReference>
<dbReference type="InterPro" id="IPR050109">
    <property type="entry name" value="HTH-type_TetR-like_transc_reg"/>
</dbReference>
<dbReference type="InterPro" id="IPR001647">
    <property type="entry name" value="HTH_TetR"/>
</dbReference>
<accession>A0A2S5SZ70</accession>
<evidence type="ECO:0000256" key="1">
    <source>
        <dbReference type="ARBA" id="ARBA00023125"/>
    </source>
</evidence>
<proteinExistence type="predicted"/>
<evidence type="ECO:0000259" key="3">
    <source>
        <dbReference type="PROSITE" id="PS50977"/>
    </source>
</evidence>
<evidence type="ECO:0000313" key="4">
    <source>
        <dbReference type="EMBL" id="PPE67992.1"/>
    </source>
</evidence>
<dbReference type="OrthoDB" id="9816320at2"/>
<dbReference type="GO" id="GO:0003700">
    <property type="term" value="F:DNA-binding transcription factor activity"/>
    <property type="evidence" value="ECO:0007669"/>
    <property type="project" value="TreeGrafter"/>
</dbReference>
<dbReference type="InterPro" id="IPR009057">
    <property type="entry name" value="Homeodomain-like_sf"/>
</dbReference>